<gene>
    <name evidence="2" type="ORF">CSSPTR1EN2_LOCUS1293</name>
</gene>
<feature type="compositionally biased region" description="Polar residues" evidence="1">
    <location>
        <begin position="73"/>
        <end position="84"/>
    </location>
</feature>
<sequence>MSSTSIKKLCSPPKKAQAPSPPPLACSLVQQAKTPPTSNAPVQQPLSSLPMRASKLSSPTIPSTYHNAEENPSKTSRSGSSAPNLPTLLLTPAVVSKVRSPTLTKSNSSTKLSPDECPSVYPKAATSSGDGPSQRRRRSSEATSSVSGSYPVPHKTALQEFHAQRKVRISGYGRNPCLVKASRCIVPELLPRVPQSTWDAKKRCGWITSQSDEAYVAYHDEEWGVPVHDDKLLFELLVLQGAQAELSHPRILALRENFRAGFDNFDPALVAKYDEEKIATLKSDSSILIPETKMRGAVENARRVLEIVDEYGSFSIFLWGFVNNKPSVSHYKLQTQVPVKTPKSEAISKELVQRGFQFVGPTVMYSVMQAAGLVSDHLVHCFRHQECADLAGINIQGTKRVSARQTQRYRRHSQEQYSSNRCSQELTSWVDALNFPTMFGFQSPFELTPYMNLAWLPIIEEAWEKDSDTDIESQI</sequence>
<evidence type="ECO:0000313" key="3">
    <source>
        <dbReference type="Proteomes" id="UP001497512"/>
    </source>
</evidence>
<keyword evidence="3" id="KW-1185">Reference proteome</keyword>
<evidence type="ECO:0008006" key="4">
    <source>
        <dbReference type="Google" id="ProtNLM"/>
    </source>
</evidence>
<dbReference type="Pfam" id="PF03352">
    <property type="entry name" value="Adenine_glyco"/>
    <property type="match status" value="1"/>
</dbReference>
<feature type="compositionally biased region" description="Low complexity" evidence="1">
    <location>
        <begin position="100"/>
        <end position="112"/>
    </location>
</feature>
<feature type="region of interest" description="Disordered" evidence="1">
    <location>
        <begin position="1"/>
        <end position="86"/>
    </location>
</feature>
<accession>A0ABP0TBJ5</accession>
<feature type="region of interest" description="Disordered" evidence="1">
    <location>
        <begin position="99"/>
        <end position="153"/>
    </location>
</feature>
<dbReference type="Gene3D" id="1.10.340.30">
    <property type="entry name" value="Hypothetical protein, domain 2"/>
    <property type="match status" value="1"/>
</dbReference>
<name>A0ABP0TBJ5_9BRYO</name>
<protein>
    <recommendedName>
        <fullName evidence="4">DNA-3-methyladenine glycosylase I</fullName>
    </recommendedName>
</protein>
<dbReference type="EMBL" id="OZ019893">
    <property type="protein sequence ID" value="CAK9191243.1"/>
    <property type="molecule type" value="Genomic_DNA"/>
</dbReference>
<feature type="compositionally biased region" description="Polar residues" evidence="1">
    <location>
        <begin position="28"/>
        <end position="47"/>
    </location>
</feature>
<organism evidence="2 3">
    <name type="scientific">Sphagnum troendelagicum</name>
    <dbReference type="NCBI Taxonomy" id="128251"/>
    <lineage>
        <taxon>Eukaryota</taxon>
        <taxon>Viridiplantae</taxon>
        <taxon>Streptophyta</taxon>
        <taxon>Embryophyta</taxon>
        <taxon>Bryophyta</taxon>
        <taxon>Sphagnophytina</taxon>
        <taxon>Sphagnopsida</taxon>
        <taxon>Sphagnales</taxon>
        <taxon>Sphagnaceae</taxon>
        <taxon>Sphagnum</taxon>
    </lineage>
</organism>
<evidence type="ECO:0000256" key="1">
    <source>
        <dbReference type="SAM" id="MobiDB-lite"/>
    </source>
</evidence>
<dbReference type="PANTHER" id="PTHR31116">
    <property type="entry name" value="OS04G0501200 PROTEIN"/>
    <property type="match status" value="1"/>
</dbReference>
<reference evidence="2 3" key="1">
    <citation type="submission" date="2024-02" db="EMBL/GenBank/DDBJ databases">
        <authorList>
            <consortium name="ELIXIR-Norway"/>
            <consortium name="Elixir Norway"/>
        </authorList>
    </citation>
    <scope>NUCLEOTIDE SEQUENCE [LARGE SCALE GENOMIC DNA]</scope>
</reference>
<dbReference type="SUPFAM" id="SSF48150">
    <property type="entry name" value="DNA-glycosylase"/>
    <property type="match status" value="1"/>
</dbReference>
<proteinExistence type="predicted"/>
<evidence type="ECO:0000313" key="2">
    <source>
        <dbReference type="EMBL" id="CAK9191243.1"/>
    </source>
</evidence>
<dbReference type="PANTHER" id="PTHR31116:SF29">
    <property type="entry name" value="DNA GLYCOSYLASE SUPERFAMILY PROTEIN"/>
    <property type="match status" value="1"/>
</dbReference>
<dbReference type="Proteomes" id="UP001497512">
    <property type="component" value="Chromosome 1"/>
</dbReference>
<feature type="compositionally biased region" description="Polar residues" evidence="1">
    <location>
        <begin position="55"/>
        <end position="66"/>
    </location>
</feature>
<dbReference type="InterPro" id="IPR005019">
    <property type="entry name" value="Adenine_glyco"/>
</dbReference>
<dbReference type="InterPro" id="IPR011257">
    <property type="entry name" value="DNA_glycosylase"/>
</dbReference>